<feature type="compositionally biased region" description="Polar residues" evidence="1">
    <location>
        <begin position="292"/>
        <end position="302"/>
    </location>
</feature>
<evidence type="ECO:0000256" key="1">
    <source>
        <dbReference type="SAM" id="MobiDB-lite"/>
    </source>
</evidence>
<gene>
    <name evidence="2" type="ORF">LAME_0F09890G</name>
</gene>
<keyword evidence="3" id="KW-1185">Reference proteome</keyword>
<sequence>MSSYFSNFSLNKFTDTISNAAHKTQDTLSNAISNIQLDDPQAILSLKARKHHLQESLGTIEDISKLPPQYQLLEKKCDALEKTCRRMLLVTKTFEVEGYDYPPNLSESISDFWSSNKDGLFAFVNSGSKKGSKSETVDKVSDADAATPASFSQAISKAAKDSRKVLKGLRDEEIKDSVVEDDEGEEEEEDLSALIKMFELWSQCEHKLDQGKAEMDALMAKEFNYKLSNLVDDKFKNAQTLRKKVEGSRLKFDTMRYEVKLKEQKTVNGAEKDSENSADKFSAAARAGELDSVTQTEATATSDAEEPQKPETAKTEEPTAGFESEEQELLEKLEDEFVSNTTEAVEVMGEITDSAELINLVKLFHNFKLIYHKQCVKDLENSLHELNELETEDD</sequence>
<dbReference type="OrthoDB" id="5549748at2759"/>
<protein>
    <submittedName>
        <fullName evidence="2">LAME_0F09890g1_1</fullName>
    </submittedName>
</protein>
<dbReference type="AlphaFoldDB" id="A0A1G4JV62"/>
<dbReference type="Gene3D" id="1.20.1270.60">
    <property type="entry name" value="Arfaptin homology (AH) domain/BAR domain"/>
    <property type="match status" value="1"/>
</dbReference>
<reference evidence="3" key="1">
    <citation type="submission" date="2016-03" db="EMBL/GenBank/DDBJ databases">
        <authorList>
            <person name="Devillers Hugo."/>
        </authorList>
    </citation>
    <scope>NUCLEOTIDE SEQUENCE [LARGE SCALE GENOMIC DNA]</scope>
</reference>
<dbReference type="Pfam" id="PF10455">
    <property type="entry name" value="BAR_2"/>
    <property type="match status" value="1"/>
</dbReference>
<dbReference type="EMBL" id="LT598477">
    <property type="protein sequence ID" value="SCU94908.1"/>
    <property type="molecule type" value="Genomic_DNA"/>
</dbReference>
<proteinExistence type="predicted"/>
<name>A0A1G4JV62_9SACH</name>
<accession>A0A1G4JV62</accession>
<dbReference type="InterPro" id="IPR018859">
    <property type="entry name" value="BAR_dom-cont"/>
</dbReference>
<organism evidence="2 3">
    <name type="scientific">Lachancea meyersii CBS 8951</name>
    <dbReference type="NCBI Taxonomy" id="1266667"/>
    <lineage>
        <taxon>Eukaryota</taxon>
        <taxon>Fungi</taxon>
        <taxon>Dikarya</taxon>
        <taxon>Ascomycota</taxon>
        <taxon>Saccharomycotina</taxon>
        <taxon>Saccharomycetes</taxon>
        <taxon>Saccharomycetales</taxon>
        <taxon>Saccharomycetaceae</taxon>
        <taxon>Lachancea</taxon>
    </lineage>
</organism>
<feature type="compositionally biased region" description="Basic and acidic residues" evidence="1">
    <location>
        <begin position="265"/>
        <end position="278"/>
    </location>
</feature>
<evidence type="ECO:0000313" key="2">
    <source>
        <dbReference type="EMBL" id="SCU94908.1"/>
    </source>
</evidence>
<dbReference type="SUPFAM" id="SSF103657">
    <property type="entry name" value="BAR/IMD domain-like"/>
    <property type="match status" value="1"/>
</dbReference>
<evidence type="ECO:0000313" key="3">
    <source>
        <dbReference type="Proteomes" id="UP000191144"/>
    </source>
</evidence>
<feature type="region of interest" description="Disordered" evidence="1">
    <location>
        <begin position="265"/>
        <end position="326"/>
    </location>
</feature>
<feature type="compositionally biased region" description="Basic and acidic residues" evidence="1">
    <location>
        <begin position="306"/>
        <end position="317"/>
    </location>
</feature>
<dbReference type="InterPro" id="IPR027267">
    <property type="entry name" value="AH/BAR_dom_sf"/>
</dbReference>
<dbReference type="Proteomes" id="UP000191144">
    <property type="component" value="Chromosome F"/>
</dbReference>